<name>A0AB39W4D0_9FLAO</name>
<dbReference type="RefSeq" id="WP_369753170.1">
    <property type="nucleotide sequence ID" value="NZ_CP165625.1"/>
</dbReference>
<proteinExistence type="predicted"/>
<sequence>MKTRILNKETIIKSVAKMVSDKEIVRSYLKGKTPLNTLTEKGIKFAKPL</sequence>
<accession>A0AB39W4D0</accession>
<evidence type="ECO:0000313" key="1">
    <source>
        <dbReference type="EMBL" id="XDU95716.1"/>
    </source>
</evidence>
<dbReference type="EMBL" id="CP165625">
    <property type="protein sequence ID" value="XDU95716.1"/>
    <property type="molecule type" value="Genomic_DNA"/>
</dbReference>
<organism evidence="1">
    <name type="scientific">Flavobacterium sp. WC2409</name>
    <dbReference type="NCBI Taxonomy" id="3234139"/>
    <lineage>
        <taxon>Bacteria</taxon>
        <taxon>Pseudomonadati</taxon>
        <taxon>Bacteroidota</taxon>
        <taxon>Flavobacteriia</taxon>
        <taxon>Flavobacteriales</taxon>
        <taxon>Flavobacteriaceae</taxon>
        <taxon>Flavobacterium</taxon>
    </lineage>
</organism>
<dbReference type="AlphaFoldDB" id="A0AB39W4D0"/>
<protein>
    <submittedName>
        <fullName evidence="1">Uncharacterized protein</fullName>
    </submittedName>
</protein>
<gene>
    <name evidence="1" type="ORF">AB3G34_01015</name>
</gene>
<reference evidence="1" key="1">
    <citation type="submission" date="2024-07" db="EMBL/GenBank/DDBJ databases">
        <authorList>
            <person name="Biller S.J."/>
        </authorList>
    </citation>
    <scope>NUCLEOTIDE SEQUENCE</scope>
    <source>
        <strain evidence="1">WC2409</strain>
    </source>
</reference>